<reference evidence="1" key="1">
    <citation type="submission" date="2020-11" db="EMBL/GenBank/DDBJ databases">
        <title>Carbohydrate-dependent, anaerobic sulfur respiration: A novel catabolism in halophilic archaea.</title>
        <authorList>
            <person name="Sorokin D.Y."/>
            <person name="Messina E."/>
            <person name="Smedile F."/>
            <person name="La Cono V."/>
            <person name="Hallsworth J.E."/>
            <person name="Yakimov M.M."/>
        </authorList>
    </citation>
    <scope>NUCLEOTIDE SEQUENCE</scope>
    <source>
        <strain evidence="1">HSR12-1</strain>
    </source>
</reference>
<dbReference type="AlphaFoldDB" id="A0A897N7P8"/>
<protein>
    <submittedName>
        <fullName evidence="1">Uncharacterized protein</fullName>
    </submittedName>
</protein>
<dbReference type="RefSeq" id="WP_229112860.1">
    <property type="nucleotide sequence ID" value="NZ_CP064787.1"/>
</dbReference>
<dbReference type="EMBL" id="CP064787">
    <property type="protein sequence ID" value="QSG06416.1"/>
    <property type="molecule type" value="Genomic_DNA"/>
</dbReference>
<dbReference type="GeneID" id="68855650"/>
<proteinExistence type="predicted"/>
<gene>
    <name evidence="1" type="ORF">HSR121_2084</name>
</gene>
<sequence length="46" mass="5292">MSLKPAPRAAVLVKERVQEALHSGKLSEPDAQVLEEFDRDLERYLR</sequence>
<organism evidence="1 2">
    <name type="scientific">Halapricum desulfuricans</name>
    <dbReference type="NCBI Taxonomy" id="2841257"/>
    <lineage>
        <taxon>Archaea</taxon>
        <taxon>Methanobacteriati</taxon>
        <taxon>Methanobacteriota</taxon>
        <taxon>Stenosarchaea group</taxon>
        <taxon>Halobacteria</taxon>
        <taxon>Halobacteriales</taxon>
        <taxon>Haloarculaceae</taxon>
        <taxon>Halapricum</taxon>
    </lineage>
</organism>
<evidence type="ECO:0000313" key="2">
    <source>
        <dbReference type="Proteomes" id="UP000663525"/>
    </source>
</evidence>
<evidence type="ECO:0000313" key="1">
    <source>
        <dbReference type="EMBL" id="QSG06416.1"/>
    </source>
</evidence>
<dbReference type="Proteomes" id="UP000663525">
    <property type="component" value="Chromosome"/>
</dbReference>
<accession>A0A897N7P8</accession>
<name>A0A897N7P8_9EURY</name>